<keyword evidence="7" id="KW-0449">Lipoprotein</keyword>
<sequence length="490" mass="52159">MHKKINSALALVLPITFSCCVCSCQAAAGNAIKHELWKPLCDVAHKLSATSPDATSKLQNSVDAATGLIANRLKMIIYATVTDGGDKMANWVAASGTDAVEIISSQQLRKGIGLALDAQAKASYLQGRIAEFVQLAADASGTTNSHGCLSISGDNTAVQGRAALGKCGPEAVISDETNTGNNKLVADSLYNGLPTGGPGQSQTGGTVDNCALTAHTGNTILKTQNLRVDLKLAGDYITVNQANGDAKAAAKPTKDGDGTYTAPPLYKEAGEALLKLAAAQLSAKTTLKRPSVADLTRSDAACRLSHTWLLNETKPYDKSQHQEAAAQKIREELKDAKDSGAIGAWTALQDFDIPNSIFSDRSDGNTKLGQIEDPKQLLTILTYYQVRKTAELRKLRGEVTRLRNTIAQDPSGPEQLCNKIEEQQKCNNTPGCHYNKIKEGKKCTLSEEAKQTAEKAKQETGEKDSKTTNTTGSKSFVINKTPLLLAVLLF</sequence>
<accession>M4TDG6</accession>
<feature type="domain" description="Trypanosome variant surface glycoprotein A-type N-terminal" evidence="10">
    <location>
        <begin position="19"/>
        <end position="385"/>
    </location>
</feature>
<dbReference type="VEuPathDB" id="TriTrypDB:Tb427_000632700"/>
<feature type="compositionally biased region" description="Basic and acidic residues" evidence="8">
    <location>
        <begin position="452"/>
        <end position="466"/>
    </location>
</feature>
<evidence type="ECO:0000313" key="11">
    <source>
        <dbReference type="EMBL" id="AGH61100.1"/>
    </source>
</evidence>
<evidence type="ECO:0000256" key="5">
    <source>
        <dbReference type="ARBA" id="ARBA00023136"/>
    </source>
</evidence>
<evidence type="ECO:0000256" key="7">
    <source>
        <dbReference type="ARBA" id="ARBA00023288"/>
    </source>
</evidence>
<reference evidence="11" key="1">
    <citation type="submission" date="2013-02" db="EMBL/GenBank/DDBJ databases">
        <authorList>
            <person name="Cross G.A.M."/>
            <person name="Kim H.-S."/>
            <person name="Wickstead B."/>
        </authorList>
    </citation>
    <scope>NUCLEOTIDE SEQUENCE</scope>
    <source>
        <strain evidence="11">Lister 427</strain>
    </source>
</reference>
<dbReference type="SUPFAM" id="SSF58087">
    <property type="entry name" value="Variant surface glycoprotein (N-terminal domain)"/>
    <property type="match status" value="1"/>
</dbReference>
<proteinExistence type="predicted"/>
<dbReference type="Gene3D" id="1.10.470.10">
    <property type="entry name" value="Variant Surface Glycoprotein, subunit A, domain 2"/>
    <property type="match status" value="1"/>
</dbReference>
<evidence type="ECO:0000256" key="9">
    <source>
        <dbReference type="SAM" id="SignalP"/>
    </source>
</evidence>
<name>M4TDG6_9TRYP</name>
<dbReference type="GO" id="GO:0098552">
    <property type="term" value="C:side of membrane"/>
    <property type="evidence" value="ECO:0007669"/>
    <property type="project" value="UniProtKB-KW"/>
</dbReference>
<dbReference type="PROSITE" id="PS51257">
    <property type="entry name" value="PROKAR_LIPOPROTEIN"/>
    <property type="match status" value="1"/>
</dbReference>
<dbReference type="Gene3D" id="3.90.150.10">
    <property type="entry name" value="Variant Surface Glycoprotein, subunit A domain 1"/>
    <property type="match status" value="1"/>
</dbReference>
<dbReference type="EMBL" id="KC613669">
    <property type="protein sequence ID" value="AGH61100.1"/>
    <property type="molecule type" value="Genomic_DNA"/>
</dbReference>
<keyword evidence="5" id="KW-0472">Membrane</keyword>
<dbReference type="GO" id="GO:0005886">
    <property type="term" value="C:plasma membrane"/>
    <property type="evidence" value="ECO:0007669"/>
    <property type="project" value="UniProtKB-SubCell"/>
</dbReference>
<evidence type="ECO:0000256" key="2">
    <source>
        <dbReference type="ARBA" id="ARBA00004609"/>
    </source>
</evidence>
<keyword evidence="3" id="KW-1003">Cell membrane</keyword>
<feature type="signal peptide" evidence="9">
    <location>
        <begin position="1"/>
        <end position="26"/>
    </location>
</feature>
<dbReference type="VEuPathDB" id="TriTrypDB:Tb927.11.20500"/>
<evidence type="ECO:0000256" key="8">
    <source>
        <dbReference type="SAM" id="MobiDB-lite"/>
    </source>
</evidence>
<comment type="function">
    <text evidence="1">VSG forms a coat on the surface of the parasite. The trypanosome evades the immune response of the host by expressing a series of antigenically distinct VSGs from an estimated 1000 VSG genes.</text>
</comment>
<evidence type="ECO:0000256" key="4">
    <source>
        <dbReference type="ARBA" id="ARBA00022622"/>
    </source>
</evidence>
<keyword evidence="4" id="KW-0336">GPI-anchor</keyword>
<keyword evidence="9" id="KW-0732">Signal</keyword>
<evidence type="ECO:0000256" key="3">
    <source>
        <dbReference type="ARBA" id="ARBA00022475"/>
    </source>
</evidence>
<dbReference type="Gene3D" id="4.10.110.20">
    <property type="entry name" value="Variant surface glycoprotein MITAT 1.2, VSG 221, C-terminal domain"/>
    <property type="match status" value="1"/>
</dbReference>
<dbReference type="Pfam" id="PF00913">
    <property type="entry name" value="Trypan_glycop"/>
    <property type="match status" value="1"/>
</dbReference>
<dbReference type="SUPFAM" id="SSF118251">
    <property type="entry name" value="Variant surface glycoprotein MITAT 1.2, VSG 221, C-terminal domain"/>
    <property type="match status" value="1"/>
</dbReference>
<dbReference type="GO" id="GO:0042783">
    <property type="term" value="P:symbiont-mediated evasion of host immune response"/>
    <property type="evidence" value="ECO:0007669"/>
    <property type="project" value="InterPro"/>
</dbReference>
<comment type="subcellular location">
    <subcellularLocation>
        <location evidence="2">Cell membrane</location>
        <topology evidence="2">Lipid-anchor</topology>
        <topology evidence="2">GPI-anchor</topology>
    </subcellularLocation>
</comment>
<dbReference type="InterPro" id="IPR027446">
    <property type="entry name" value="VSG_C_dom_sf"/>
</dbReference>
<evidence type="ECO:0000256" key="6">
    <source>
        <dbReference type="ARBA" id="ARBA00023180"/>
    </source>
</evidence>
<feature type="region of interest" description="Disordered" evidence="8">
    <location>
        <begin position="452"/>
        <end position="473"/>
    </location>
</feature>
<protein>
    <submittedName>
        <fullName evidence="11">Variant surface glycoprotein 542</fullName>
    </submittedName>
</protein>
<reference evidence="11" key="2">
    <citation type="journal article" date="2014" name="Mol. Biochem. Parasitol.">
        <title>Capturing the variant surface glycoprotein repertoire (the VSGnome) of Trypanosoma brucei Lister 427.</title>
        <authorList>
            <person name="Cross G.A."/>
            <person name="Kim H.S."/>
            <person name="Wickstead B."/>
        </authorList>
    </citation>
    <scope>NUCLEOTIDE SEQUENCE</scope>
    <source>
        <strain evidence="11">Lister 427</strain>
    </source>
</reference>
<organism evidence="11">
    <name type="scientific">Trypanosoma brucei</name>
    <dbReference type="NCBI Taxonomy" id="5691"/>
    <lineage>
        <taxon>Eukaryota</taxon>
        <taxon>Discoba</taxon>
        <taxon>Euglenozoa</taxon>
        <taxon>Kinetoplastea</taxon>
        <taxon>Metakinetoplastina</taxon>
        <taxon>Trypanosomatida</taxon>
        <taxon>Trypanosomatidae</taxon>
        <taxon>Trypanosoma</taxon>
    </lineage>
</organism>
<feature type="chain" id="PRO_5004059159" evidence="9">
    <location>
        <begin position="27"/>
        <end position="490"/>
    </location>
</feature>
<keyword evidence="6" id="KW-0325">Glycoprotein</keyword>
<evidence type="ECO:0000256" key="1">
    <source>
        <dbReference type="ARBA" id="ARBA00002523"/>
    </source>
</evidence>
<dbReference type="InterPro" id="IPR001812">
    <property type="entry name" value="Trypano_VSG_A_N_dom"/>
</dbReference>
<evidence type="ECO:0000259" key="10">
    <source>
        <dbReference type="Pfam" id="PF00913"/>
    </source>
</evidence>
<dbReference type="AlphaFoldDB" id="M4TDG6"/>